<dbReference type="RefSeq" id="WP_243509725.1">
    <property type="nucleotide sequence ID" value="NZ_CP094534.1"/>
</dbReference>
<dbReference type="EMBL" id="CP094534">
    <property type="protein sequence ID" value="UOE32133.1"/>
    <property type="molecule type" value="Genomic_DNA"/>
</dbReference>
<proteinExistence type="predicted"/>
<evidence type="ECO:0000313" key="2">
    <source>
        <dbReference type="Proteomes" id="UP000831390"/>
    </source>
</evidence>
<protein>
    <submittedName>
        <fullName evidence="1">Uncharacterized protein</fullName>
    </submittedName>
</protein>
<gene>
    <name evidence="1" type="ORF">MTP16_13445</name>
</gene>
<keyword evidence="2" id="KW-1185">Reference proteome</keyword>
<name>A0ABY4AYZ6_9BACT</name>
<organism evidence="1 2">
    <name type="scientific">Hymenobacter monticola</name>
    <dbReference type="NCBI Taxonomy" id="1705399"/>
    <lineage>
        <taxon>Bacteria</taxon>
        <taxon>Pseudomonadati</taxon>
        <taxon>Bacteroidota</taxon>
        <taxon>Cytophagia</taxon>
        <taxon>Cytophagales</taxon>
        <taxon>Hymenobacteraceae</taxon>
        <taxon>Hymenobacter</taxon>
    </lineage>
</organism>
<sequence>MHPTIYFFDIVTTFLPAPNPRGHLVFEASVLTSRMFCAFSGHDTRSHTATPGA</sequence>
<dbReference type="Proteomes" id="UP000831390">
    <property type="component" value="Chromosome"/>
</dbReference>
<evidence type="ECO:0000313" key="1">
    <source>
        <dbReference type="EMBL" id="UOE32133.1"/>
    </source>
</evidence>
<accession>A0ABY4AYZ6</accession>
<reference evidence="1 2" key="1">
    <citation type="submission" date="2022-03" db="EMBL/GenBank/DDBJ databases">
        <title>Hymenobactersp. isolated from the air.</title>
        <authorList>
            <person name="Won M."/>
            <person name="Kwon S.-W."/>
        </authorList>
    </citation>
    <scope>NUCLEOTIDE SEQUENCE [LARGE SCALE GENOMIC DNA]</scope>
    <source>
        <strain evidence="1 2">KACC 22596</strain>
    </source>
</reference>